<name>A0A512RF84_9BACT</name>
<reference evidence="1 2" key="1">
    <citation type="submission" date="2019-07" db="EMBL/GenBank/DDBJ databases">
        <title>Whole genome shotgun sequence of Chitinophaga cymbidii NBRC 109752.</title>
        <authorList>
            <person name="Hosoyama A."/>
            <person name="Uohara A."/>
            <person name="Ohji S."/>
            <person name="Ichikawa N."/>
        </authorList>
    </citation>
    <scope>NUCLEOTIDE SEQUENCE [LARGE SCALE GENOMIC DNA]</scope>
    <source>
        <strain evidence="1 2">NBRC 109752</strain>
    </source>
</reference>
<protein>
    <submittedName>
        <fullName evidence="1">Uncharacterized protein</fullName>
    </submittedName>
</protein>
<dbReference type="AlphaFoldDB" id="A0A512RF84"/>
<evidence type="ECO:0000313" key="2">
    <source>
        <dbReference type="Proteomes" id="UP000321436"/>
    </source>
</evidence>
<gene>
    <name evidence="1" type="ORF">CCY01nite_06250</name>
</gene>
<comment type="caution">
    <text evidence="1">The sequence shown here is derived from an EMBL/GenBank/DDBJ whole genome shotgun (WGS) entry which is preliminary data.</text>
</comment>
<proteinExistence type="predicted"/>
<accession>A0A512RF84</accession>
<dbReference type="Proteomes" id="UP000321436">
    <property type="component" value="Unassembled WGS sequence"/>
</dbReference>
<keyword evidence="2" id="KW-1185">Reference proteome</keyword>
<organism evidence="1 2">
    <name type="scientific">Chitinophaga cymbidii</name>
    <dbReference type="NCBI Taxonomy" id="1096750"/>
    <lineage>
        <taxon>Bacteria</taxon>
        <taxon>Pseudomonadati</taxon>
        <taxon>Bacteroidota</taxon>
        <taxon>Chitinophagia</taxon>
        <taxon>Chitinophagales</taxon>
        <taxon>Chitinophagaceae</taxon>
        <taxon>Chitinophaga</taxon>
    </lineage>
</organism>
<evidence type="ECO:0000313" key="1">
    <source>
        <dbReference type="EMBL" id="GEP94365.1"/>
    </source>
</evidence>
<sequence length="119" mass="13560">MPLQLSLVKKLFQKIGAVILLGVFCIYITPRDYLHHFVGHEDTQDETCRTAATSGLTLSTQHQHCEWLHWAVEAYVDAPVTGLPSAPYVYETLMQELPAHTYQYPPYYFSLRAPPHVSV</sequence>
<dbReference type="EMBL" id="BKAU01000001">
    <property type="protein sequence ID" value="GEP94365.1"/>
    <property type="molecule type" value="Genomic_DNA"/>
</dbReference>